<organism evidence="1 2">
    <name type="scientific">Angomonas deanei</name>
    <dbReference type="NCBI Taxonomy" id="59799"/>
    <lineage>
        <taxon>Eukaryota</taxon>
        <taxon>Discoba</taxon>
        <taxon>Euglenozoa</taxon>
        <taxon>Kinetoplastea</taxon>
        <taxon>Metakinetoplastina</taxon>
        <taxon>Trypanosomatida</taxon>
        <taxon>Trypanosomatidae</taxon>
        <taxon>Strigomonadinae</taxon>
        <taxon>Angomonas</taxon>
    </lineage>
</organism>
<dbReference type="AlphaFoldDB" id="A0A7G2CE44"/>
<gene>
    <name evidence="1" type="ORF">ADEAN_000560600</name>
</gene>
<protein>
    <recommendedName>
        <fullName evidence="3">Ubiquitin-like domain-containing protein</fullName>
    </recommendedName>
</protein>
<evidence type="ECO:0000313" key="2">
    <source>
        <dbReference type="Proteomes" id="UP000515908"/>
    </source>
</evidence>
<evidence type="ECO:0000313" key="1">
    <source>
        <dbReference type="EMBL" id="CAD2218120.1"/>
    </source>
</evidence>
<name>A0A7G2CE44_9TRYP</name>
<accession>A0A7G2CE44</accession>
<dbReference type="InterPro" id="IPR029071">
    <property type="entry name" value="Ubiquitin-like_domsf"/>
</dbReference>
<dbReference type="SUPFAM" id="SSF54236">
    <property type="entry name" value="Ubiquitin-like"/>
    <property type="match status" value="1"/>
</dbReference>
<keyword evidence="2" id="KW-1185">Reference proteome</keyword>
<dbReference type="EMBL" id="LR877154">
    <property type="protein sequence ID" value="CAD2218120.1"/>
    <property type="molecule type" value="Genomic_DNA"/>
</dbReference>
<evidence type="ECO:0008006" key="3">
    <source>
        <dbReference type="Google" id="ProtNLM"/>
    </source>
</evidence>
<reference evidence="1 2" key="1">
    <citation type="submission" date="2020-08" db="EMBL/GenBank/DDBJ databases">
        <authorList>
            <person name="Newling K."/>
            <person name="Davey J."/>
            <person name="Forrester S."/>
        </authorList>
    </citation>
    <scope>NUCLEOTIDE SEQUENCE [LARGE SCALE GENOMIC DNA]</scope>
    <source>
        <strain evidence="2">Crithidia deanei Carvalho (ATCC PRA-265)</strain>
    </source>
</reference>
<dbReference type="Proteomes" id="UP000515908">
    <property type="component" value="Chromosome 10"/>
</dbReference>
<dbReference type="VEuPathDB" id="TriTrypDB:ADEAN_000560600"/>
<proteinExistence type="predicted"/>
<sequence>MPPAATPSSDTHKVLVSIQCSEGRFEQDVSSDLTIKEVKKLFKKSVPQLWDVNTNGYVLYLDGVYLTDESLRLKDLKLVDSEEKPTKGATPPTFIFIKRSACLFMNKTDEKEEN</sequence>